<dbReference type="AlphaFoldDB" id="A0A645ABX5"/>
<accession>A0A645ABX5</accession>
<dbReference type="EMBL" id="VSSQ01013068">
    <property type="protein sequence ID" value="MPM50670.1"/>
    <property type="molecule type" value="Genomic_DNA"/>
</dbReference>
<evidence type="ECO:0000313" key="1">
    <source>
        <dbReference type="EMBL" id="MPM50670.1"/>
    </source>
</evidence>
<reference evidence="1" key="1">
    <citation type="submission" date="2019-08" db="EMBL/GenBank/DDBJ databases">
        <authorList>
            <person name="Kucharzyk K."/>
            <person name="Murdoch R.W."/>
            <person name="Higgins S."/>
            <person name="Loffler F."/>
        </authorList>
    </citation>
    <scope>NUCLEOTIDE SEQUENCE</scope>
</reference>
<proteinExistence type="predicted"/>
<gene>
    <name evidence="1" type="ORF">SDC9_97412</name>
</gene>
<protein>
    <submittedName>
        <fullName evidence="1">Uncharacterized protein</fullName>
    </submittedName>
</protein>
<sequence>MMKKIVEQLLECLLALLPFFKKKNAKEVKEFSDLITGQYEFLVTQLEKVLKDYFELSARVKEMHTEMFALKEQLARSLSEQCTVRECLSRQ</sequence>
<comment type="caution">
    <text evidence="1">The sequence shown here is derived from an EMBL/GenBank/DDBJ whole genome shotgun (WGS) entry which is preliminary data.</text>
</comment>
<organism evidence="1">
    <name type="scientific">bioreactor metagenome</name>
    <dbReference type="NCBI Taxonomy" id="1076179"/>
    <lineage>
        <taxon>unclassified sequences</taxon>
        <taxon>metagenomes</taxon>
        <taxon>ecological metagenomes</taxon>
    </lineage>
</organism>
<name>A0A645ABX5_9ZZZZ</name>